<dbReference type="PANTHER" id="PTHR21666">
    <property type="entry name" value="PEPTIDASE-RELATED"/>
    <property type="match status" value="1"/>
</dbReference>
<name>A0A411HMD1_9GAMM</name>
<dbReference type="EMBL" id="CP035704">
    <property type="protein sequence ID" value="QBB71679.1"/>
    <property type="molecule type" value="Genomic_DNA"/>
</dbReference>
<dbReference type="SUPFAM" id="SSF51261">
    <property type="entry name" value="Duplicated hybrid motif"/>
    <property type="match status" value="1"/>
</dbReference>
<dbReference type="InterPro" id="IPR011055">
    <property type="entry name" value="Dup_hybrid_motif"/>
</dbReference>
<reference evidence="2 3" key="1">
    <citation type="submission" date="2019-01" db="EMBL/GenBank/DDBJ databases">
        <title>Pseudolysobacter antarctica gen. nov., sp. nov., isolated from Fildes Peninsula, Antarctica.</title>
        <authorList>
            <person name="Wei Z."/>
            <person name="Peng F."/>
        </authorList>
    </citation>
    <scope>NUCLEOTIDE SEQUENCE [LARGE SCALE GENOMIC DNA]</scope>
    <source>
        <strain evidence="2 3">AQ6-296</strain>
    </source>
</reference>
<evidence type="ECO:0000313" key="3">
    <source>
        <dbReference type="Proteomes" id="UP000291562"/>
    </source>
</evidence>
<dbReference type="Pfam" id="PF01551">
    <property type="entry name" value="Peptidase_M23"/>
    <property type="match status" value="1"/>
</dbReference>
<dbReference type="OrthoDB" id="5489603at2"/>
<evidence type="ECO:0000259" key="1">
    <source>
        <dbReference type="Pfam" id="PF01551"/>
    </source>
</evidence>
<dbReference type="InterPro" id="IPR050570">
    <property type="entry name" value="Cell_wall_metabolism_enzyme"/>
</dbReference>
<sequence>MFMRYVPETVAHELRYRHWWRCSRCALLHSPNPRIRVDSRRSAICAGMLMRQTLMLLMCTAVSGIALADAPMHHWLVDADDFADDMSSAQRVEIEQMLARNRLLLARHLQTIQPSDAEISTQIAQEIMAQKSSAHIEQIAQTGLAWPLSANTNFIGFDYHGISNFVDHDPRFPGFVKDYTCGTRTYDNAAGYNHAGTDYFLWPYPWLMMDQEQVAIVAAAAGQIIGKSDGNFDRSCAMGNGEWNAVYVQHTDGTVAWYGHMKSGSVTSKSIGANVAVGEFLGDVGSSGSSTAPHLHFELHGPNGDIVDPRHGQCNAAPDLWAITQAYEQPTINSLSTHSAEPSFVACGVSDGQPVDENPQYQDAFEPAATLWVFAAYHDQRNGEITHFSIERPDHSVWQAWDFDLASEGLPKPFYAGTGWDWSYVLPADAPHGLWTINAEFQGQAYAHAFTVGSAESRDVGAVAAERARIAVLLARCRPGNTPVPADCSSTRHP</sequence>
<gene>
    <name evidence="2" type="ORF">ELE36_15675</name>
</gene>
<dbReference type="AlphaFoldDB" id="A0A411HMD1"/>
<protein>
    <recommendedName>
        <fullName evidence="1">M23ase beta-sheet core domain-containing protein</fullName>
    </recommendedName>
</protein>
<dbReference type="InterPro" id="IPR016047">
    <property type="entry name" value="M23ase_b-sheet_dom"/>
</dbReference>
<dbReference type="GO" id="GO:0004222">
    <property type="term" value="F:metalloendopeptidase activity"/>
    <property type="evidence" value="ECO:0007669"/>
    <property type="project" value="TreeGrafter"/>
</dbReference>
<dbReference type="Gene3D" id="2.70.70.10">
    <property type="entry name" value="Glucose Permease (Domain IIA)"/>
    <property type="match status" value="1"/>
</dbReference>
<evidence type="ECO:0000313" key="2">
    <source>
        <dbReference type="EMBL" id="QBB71679.1"/>
    </source>
</evidence>
<dbReference type="CDD" id="cd12797">
    <property type="entry name" value="M23_peptidase"/>
    <property type="match status" value="1"/>
</dbReference>
<keyword evidence="3" id="KW-1185">Reference proteome</keyword>
<accession>A0A411HMD1</accession>
<dbReference type="PANTHER" id="PTHR21666:SF270">
    <property type="entry name" value="MUREIN HYDROLASE ACTIVATOR ENVC"/>
    <property type="match status" value="1"/>
</dbReference>
<feature type="domain" description="M23ase beta-sheet core" evidence="1">
    <location>
        <begin position="215"/>
        <end position="309"/>
    </location>
</feature>
<dbReference type="KEGG" id="xbc:ELE36_15675"/>
<proteinExistence type="predicted"/>
<dbReference type="Proteomes" id="UP000291562">
    <property type="component" value="Chromosome"/>
</dbReference>
<organism evidence="2 3">
    <name type="scientific">Pseudolysobacter antarcticus</name>
    <dbReference type="NCBI Taxonomy" id="2511995"/>
    <lineage>
        <taxon>Bacteria</taxon>
        <taxon>Pseudomonadati</taxon>
        <taxon>Pseudomonadota</taxon>
        <taxon>Gammaproteobacteria</taxon>
        <taxon>Lysobacterales</taxon>
        <taxon>Rhodanobacteraceae</taxon>
        <taxon>Pseudolysobacter</taxon>
    </lineage>
</organism>